<keyword evidence="3" id="KW-1185">Reference proteome</keyword>
<name>A0A9X6NLR1_HYPEX</name>
<dbReference type="EMBL" id="MTYJ01000526">
    <property type="protein sequence ID" value="OWA55073.1"/>
    <property type="molecule type" value="Genomic_DNA"/>
</dbReference>
<feature type="transmembrane region" description="Helical" evidence="1">
    <location>
        <begin position="51"/>
        <end position="74"/>
    </location>
</feature>
<reference evidence="3" key="1">
    <citation type="submission" date="2017-01" db="EMBL/GenBank/DDBJ databases">
        <title>Comparative genomics of anhydrobiosis in the tardigrade Hypsibius dujardini.</title>
        <authorList>
            <person name="Yoshida Y."/>
            <person name="Koutsovoulos G."/>
            <person name="Laetsch D."/>
            <person name="Stevens L."/>
            <person name="Kumar S."/>
            <person name="Horikawa D."/>
            <person name="Ishino K."/>
            <person name="Komine S."/>
            <person name="Tomita M."/>
            <person name="Blaxter M."/>
            <person name="Arakawa K."/>
        </authorList>
    </citation>
    <scope>NUCLEOTIDE SEQUENCE [LARGE SCALE GENOMIC DNA]</scope>
    <source>
        <strain evidence="3">Z151</strain>
    </source>
</reference>
<dbReference type="Gene3D" id="1.20.1070.10">
    <property type="entry name" value="Rhodopsin 7-helix transmembrane proteins"/>
    <property type="match status" value="1"/>
</dbReference>
<dbReference type="SUPFAM" id="SSF81321">
    <property type="entry name" value="Family A G protein-coupled receptor-like"/>
    <property type="match status" value="1"/>
</dbReference>
<dbReference type="AlphaFoldDB" id="A0A9X6NLR1"/>
<keyword evidence="1" id="KW-0812">Transmembrane</keyword>
<comment type="caution">
    <text evidence="2">The sequence shown here is derived from an EMBL/GenBank/DDBJ whole genome shotgun (WGS) entry which is preliminary data.</text>
</comment>
<evidence type="ECO:0000313" key="2">
    <source>
        <dbReference type="EMBL" id="OWA55073.1"/>
    </source>
</evidence>
<keyword evidence="1" id="KW-1133">Transmembrane helix</keyword>
<dbReference type="Proteomes" id="UP000192578">
    <property type="component" value="Unassembled WGS sequence"/>
</dbReference>
<proteinExistence type="predicted"/>
<organism evidence="2 3">
    <name type="scientific">Hypsibius exemplaris</name>
    <name type="common">Freshwater tardigrade</name>
    <dbReference type="NCBI Taxonomy" id="2072580"/>
    <lineage>
        <taxon>Eukaryota</taxon>
        <taxon>Metazoa</taxon>
        <taxon>Ecdysozoa</taxon>
        <taxon>Tardigrada</taxon>
        <taxon>Eutardigrada</taxon>
        <taxon>Parachela</taxon>
        <taxon>Hypsibioidea</taxon>
        <taxon>Hypsibiidae</taxon>
        <taxon>Hypsibius</taxon>
    </lineage>
</organism>
<sequence>MASLNGTLDGALLLGGCLDFNLTADGGGSNSTVMPEEQQQEYMENPLSYKVVATVMHVLIFLGGVFGNVVLILVARKTSSLQTPTYCYLERR</sequence>
<evidence type="ECO:0000256" key="1">
    <source>
        <dbReference type="SAM" id="Phobius"/>
    </source>
</evidence>
<evidence type="ECO:0000313" key="3">
    <source>
        <dbReference type="Proteomes" id="UP000192578"/>
    </source>
</evidence>
<dbReference type="OrthoDB" id="6411298at2759"/>
<gene>
    <name evidence="2" type="ORF">BV898_19458</name>
</gene>
<protein>
    <submittedName>
        <fullName evidence="2">Uncharacterized protein</fullName>
    </submittedName>
</protein>
<keyword evidence="1" id="KW-0472">Membrane</keyword>
<accession>A0A9X6NLR1</accession>